<dbReference type="EMBL" id="JACETU010000001">
    <property type="protein sequence ID" value="KAF7441166.1"/>
    <property type="molecule type" value="Genomic_DNA"/>
</dbReference>
<proteinExistence type="predicted"/>
<feature type="region of interest" description="Disordered" evidence="1">
    <location>
        <begin position="1"/>
        <end position="20"/>
    </location>
</feature>
<feature type="compositionally biased region" description="Polar residues" evidence="1">
    <location>
        <begin position="82"/>
        <end position="92"/>
    </location>
</feature>
<dbReference type="AlphaFoldDB" id="A0A8H7A6Y9"/>
<comment type="caution">
    <text evidence="2">The sequence shown here is derived from an EMBL/GenBank/DDBJ whole genome shotgun (WGS) entry which is preliminary data.</text>
</comment>
<keyword evidence="3" id="KW-1185">Reference proteome</keyword>
<dbReference type="RefSeq" id="XP_036637010.1">
    <property type="nucleotide sequence ID" value="XM_036771165.1"/>
</dbReference>
<evidence type="ECO:0000313" key="3">
    <source>
        <dbReference type="Proteomes" id="UP000623687"/>
    </source>
</evidence>
<dbReference type="VEuPathDB" id="FungiDB:PC9H_001515"/>
<feature type="region of interest" description="Disordered" evidence="1">
    <location>
        <begin position="82"/>
        <end position="106"/>
    </location>
</feature>
<organism evidence="2 3">
    <name type="scientific">Pleurotus ostreatus</name>
    <name type="common">Oyster mushroom</name>
    <name type="synonym">White-rot fungus</name>
    <dbReference type="NCBI Taxonomy" id="5322"/>
    <lineage>
        <taxon>Eukaryota</taxon>
        <taxon>Fungi</taxon>
        <taxon>Dikarya</taxon>
        <taxon>Basidiomycota</taxon>
        <taxon>Agaricomycotina</taxon>
        <taxon>Agaricomycetes</taxon>
        <taxon>Agaricomycetidae</taxon>
        <taxon>Agaricales</taxon>
        <taxon>Pleurotineae</taxon>
        <taxon>Pleurotaceae</taxon>
        <taxon>Pleurotus</taxon>
    </lineage>
</organism>
<feature type="compositionally biased region" description="Low complexity" evidence="1">
    <location>
        <begin position="1"/>
        <end position="10"/>
    </location>
</feature>
<evidence type="ECO:0000313" key="2">
    <source>
        <dbReference type="EMBL" id="KAF7441166.1"/>
    </source>
</evidence>
<evidence type="ECO:0000256" key="1">
    <source>
        <dbReference type="SAM" id="MobiDB-lite"/>
    </source>
</evidence>
<accession>A0A8H7A6Y9</accession>
<sequence length="125" mass="12984">MSPAAAASSSEGSNRGESIGITLGDMAERYGCPASHKFRQRIGVCEGMSHPRTDGDRPTYDGTQAVEDLPLCRASGVVGTSSGIGRSVTSQHPPLWSPVPPGMKEETDLGDVAVVYPTPGPFSVP</sequence>
<dbReference type="GeneID" id="59371356"/>
<dbReference type="Proteomes" id="UP000623687">
    <property type="component" value="Unassembled WGS sequence"/>
</dbReference>
<protein>
    <submittedName>
        <fullName evidence="2">Uncharacterized protein</fullName>
    </submittedName>
</protein>
<reference evidence="2" key="1">
    <citation type="submission" date="2019-07" db="EMBL/GenBank/DDBJ databases">
        <authorList>
            <person name="Palmer J.M."/>
        </authorList>
    </citation>
    <scope>NUCLEOTIDE SEQUENCE</scope>
    <source>
        <strain evidence="2">PC9</strain>
    </source>
</reference>
<name>A0A8H7A6Y9_PLEOS</name>
<gene>
    <name evidence="2" type="ORF">PC9H_001515</name>
</gene>